<proteinExistence type="predicted"/>
<accession>A0ABU5NEM6</accession>
<dbReference type="EMBL" id="JARJFB010000199">
    <property type="protein sequence ID" value="MEA0971638.1"/>
    <property type="molecule type" value="Genomic_DNA"/>
</dbReference>
<comment type="caution">
    <text evidence="1">The sequence shown here is derived from an EMBL/GenBank/DDBJ whole genome shotgun (WGS) entry which is preliminary data.</text>
</comment>
<gene>
    <name evidence="1" type="ORF">Megvenef_01622</name>
</gene>
<reference evidence="1 2" key="1">
    <citation type="submission" date="2023-03" db="EMBL/GenBank/DDBJ databases">
        <title>Host association and intracellularity evolved multiple times independently in the Rickettsiales.</title>
        <authorList>
            <person name="Castelli M."/>
            <person name="Nardi T."/>
            <person name="Gammuto L."/>
            <person name="Bellinzona G."/>
            <person name="Sabaneyeva E."/>
            <person name="Potekhin A."/>
            <person name="Serra V."/>
            <person name="Petroni G."/>
            <person name="Sassera D."/>
        </authorList>
    </citation>
    <scope>NUCLEOTIDE SEQUENCE [LARGE SCALE GENOMIC DNA]</scope>
    <source>
        <strain evidence="1 2">Sr 2-6</strain>
    </source>
</reference>
<sequence length="85" mass="9848">MKEPREMFSAVFEKYDNASQMSKRKTHFSDVRSREGGVVKKYLVFDEQISSTIPKELSLGEYVAFLADLEFKNVQFLNVYELSGI</sequence>
<name>A0ABU5NEM6_9RICK</name>
<organism evidence="1 2">
    <name type="scientific">Candidatus Megaera venefica</name>
    <dbReference type="NCBI Taxonomy" id="2055910"/>
    <lineage>
        <taxon>Bacteria</taxon>
        <taxon>Pseudomonadati</taxon>
        <taxon>Pseudomonadota</taxon>
        <taxon>Alphaproteobacteria</taxon>
        <taxon>Rickettsiales</taxon>
        <taxon>Rickettsiaceae</taxon>
        <taxon>Candidatus Megaera</taxon>
    </lineage>
</organism>
<dbReference type="Proteomes" id="UP001291687">
    <property type="component" value="Unassembled WGS sequence"/>
</dbReference>
<protein>
    <submittedName>
        <fullName evidence="1">Uncharacterized protein</fullName>
    </submittedName>
</protein>
<keyword evidence="2" id="KW-1185">Reference proteome</keyword>
<evidence type="ECO:0000313" key="1">
    <source>
        <dbReference type="EMBL" id="MEA0971638.1"/>
    </source>
</evidence>
<evidence type="ECO:0000313" key="2">
    <source>
        <dbReference type="Proteomes" id="UP001291687"/>
    </source>
</evidence>